<dbReference type="Gene3D" id="3.30.70.970">
    <property type="entry name" value="RraB-like"/>
    <property type="match status" value="1"/>
</dbReference>
<dbReference type="EMBL" id="QOVG01000003">
    <property type="protein sequence ID" value="NDK38456.1"/>
    <property type="molecule type" value="Genomic_DNA"/>
</dbReference>
<evidence type="ECO:0000259" key="2">
    <source>
        <dbReference type="Pfam" id="PF06877"/>
    </source>
</evidence>
<dbReference type="RefSeq" id="WP_162349012.1">
    <property type="nucleotide sequence ID" value="NZ_QOVG01000003.1"/>
</dbReference>
<gene>
    <name evidence="3" type="ORF">DT603_06315</name>
</gene>
<proteinExistence type="predicted"/>
<comment type="caution">
    <text evidence="3">The sequence shown here is derived from an EMBL/GenBank/DDBJ whole genome shotgun (WGS) entry which is preliminary data.</text>
</comment>
<keyword evidence="1" id="KW-0732">Signal</keyword>
<evidence type="ECO:0000313" key="3">
    <source>
        <dbReference type="EMBL" id="NDK38456.1"/>
    </source>
</evidence>
<feature type="domain" description="Regulator of ribonuclease activity B" evidence="2">
    <location>
        <begin position="26"/>
        <end position="125"/>
    </location>
</feature>
<organism evidence="3 4">
    <name type="scientific">Pseudoxanthomonas gei</name>
    <dbReference type="NCBI Taxonomy" id="1383030"/>
    <lineage>
        <taxon>Bacteria</taxon>
        <taxon>Pseudomonadati</taxon>
        <taxon>Pseudomonadota</taxon>
        <taxon>Gammaproteobacteria</taxon>
        <taxon>Lysobacterales</taxon>
        <taxon>Lysobacteraceae</taxon>
        <taxon>Pseudoxanthomonas</taxon>
    </lineage>
</organism>
<dbReference type="Pfam" id="PF06877">
    <property type="entry name" value="RraB"/>
    <property type="match status" value="1"/>
</dbReference>
<sequence length="129" mass="13727">MGTKACLGVLLLLLSSVCAAQSAAEQADARVIANLVAAGSDTSKPHDIDFFIFFPSRSQARLAAADIEQLGYVVASIDEPPANQSQWQLHATRRMAPQLEAMTSTTRTLEALALKYGGDYDGWGTGVVK</sequence>
<feature type="chain" id="PRO_5045302568" evidence="1">
    <location>
        <begin position="21"/>
        <end position="129"/>
    </location>
</feature>
<protein>
    <submittedName>
        <fullName evidence="3">Ribonuclease E inhibitor RraB</fullName>
    </submittedName>
</protein>
<dbReference type="InterPro" id="IPR009671">
    <property type="entry name" value="RraB_dom"/>
</dbReference>
<evidence type="ECO:0000313" key="4">
    <source>
        <dbReference type="Proteomes" id="UP001429354"/>
    </source>
</evidence>
<feature type="signal peptide" evidence="1">
    <location>
        <begin position="1"/>
        <end position="20"/>
    </location>
</feature>
<evidence type="ECO:0000256" key="1">
    <source>
        <dbReference type="SAM" id="SignalP"/>
    </source>
</evidence>
<keyword evidence="4" id="KW-1185">Reference proteome</keyword>
<name>A0ABX0AG28_9GAMM</name>
<reference evidence="3 4" key="1">
    <citation type="submission" date="2018-07" db="EMBL/GenBank/DDBJ databases">
        <title>Whole genome Sequencing of Pseudoxanthomonas gei KCTC 32298 (T).</title>
        <authorList>
            <person name="Kumar S."/>
            <person name="Bansal K."/>
            <person name="Kaur A."/>
            <person name="Patil P."/>
            <person name="Sharma S."/>
            <person name="Patil P.B."/>
        </authorList>
    </citation>
    <scope>NUCLEOTIDE SEQUENCE [LARGE SCALE GENOMIC DNA]</scope>
    <source>
        <strain evidence="3 4">KCTC 32298</strain>
    </source>
</reference>
<accession>A0ABX0AG28</accession>
<dbReference type="SUPFAM" id="SSF89946">
    <property type="entry name" value="Hypothetical protein VC0424"/>
    <property type="match status" value="1"/>
</dbReference>
<dbReference type="Proteomes" id="UP001429354">
    <property type="component" value="Unassembled WGS sequence"/>
</dbReference>
<dbReference type="InterPro" id="IPR036701">
    <property type="entry name" value="RraB-like_sf"/>
</dbReference>